<accession>A0AAW5K5Z0</accession>
<organism evidence="9 10">
    <name type="scientific">Cloacibacillus evryensis</name>
    <dbReference type="NCBI Taxonomy" id="508460"/>
    <lineage>
        <taxon>Bacteria</taxon>
        <taxon>Thermotogati</taxon>
        <taxon>Synergistota</taxon>
        <taxon>Synergistia</taxon>
        <taxon>Synergistales</taxon>
        <taxon>Synergistaceae</taxon>
        <taxon>Cloacibacillus</taxon>
    </lineage>
</organism>
<protein>
    <recommendedName>
        <fullName evidence="6">nicotinamidase</fullName>
        <ecNumber evidence="6">3.5.1.19</ecNumber>
    </recommendedName>
    <alternativeName>
        <fullName evidence="7">Nicotinamide deamidase</fullName>
    </alternativeName>
</protein>
<dbReference type="Pfam" id="PF00857">
    <property type="entry name" value="Isochorismatase"/>
    <property type="match status" value="1"/>
</dbReference>
<dbReference type="EC" id="3.5.1.19" evidence="6"/>
<dbReference type="CDD" id="cd00431">
    <property type="entry name" value="cysteine_hydrolases"/>
    <property type="match status" value="1"/>
</dbReference>
<keyword evidence="2" id="KW-0662">Pyridine nucleotide biosynthesis</keyword>
<dbReference type="GO" id="GO:0019363">
    <property type="term" value="P:pyridine nucleotide biosynthetic process"/>
    <property type="evidence" value="ECO:0007669"/>
    <property type="project" value="UniProtKB-KW"/>
</dbReference>
<reference evidence="9 10" key="1">
    <citation type="submission" date="2022-06" db="EMBL/GenBank/DDBJ databases">
        <title>Isolation of gut microbiota from human fecal samples.</title>
        <authorList>
            <person name="Pamer E.G."/>
            <person name="Barat B."/>
            <person name="Waligurski E."/>
            <person name="Medina S."/>
            <person name="Paddock L."/>
            <person name="Mostad J."/>
        </authorList>
    </citation>
    <scope>NUCLEOTIDE SEQUENCE [LARGE SCALE GENOMIC DNA]</scope>
    <source>
        <strain evidence="9 10">DFI.9.90</strain>
    </source>
</reference>
<dbReference type="InterPro" id="IPR036380">
    <property type="entry name" value="Isochorismatase-like_sf"/>
</dbReference>
<dbReference type="PANTHER" id="PTHR11080">
    <property type="entry name" value="PYRAZINAMIDASE/NICOTINAMIDASE"/>
    <property type="match status" value="1"/>
</dbReference>
<comment type="similarity">
    <text evidence="1">Belongs to the isochorismatase family.</text>
</comment>
<keyword evidence="3" id="KW-0479">Metal-binding</keyword>
<proteinExistence type="inferred from homology"/>
<evidence type="ECO:0000313" key="10">
    <source>
        <dbReference type="Proteomes" id="UP001205919"/>
    </source>
</evidence>
<comment type="caution">
    <text evidence="9">The sequence shown here is derived from an EMBL/GenBank/DDBJ whole genome shotgun (WGS) entry which is preliminary data.</text>
</comment>
<evidence type="ECO:0000256" key="4">
    <source>
        <dbReference type="ARBA" id="ARBA00022801"/>
    </source>
</evidence>
<evidence type="ECO:0000259" key="8">
    <source>
        <dbReference type="Pfam" id="PF00857"/>
    </source>
</evidence>
<dbReference type="InterPro" id="IPR052347">
    <property type="entry name" value="Isochorismatase_Nicotinamidase"/>
</dbReference>
<dbReference type="Gene3D" id="3.40.50.850">
    <property type="entry name" value="Isochorismatase-like"/>
    <property type="match status" value="1"/>
</dbReference>
<dbReference type="SUPFAM" id="SSF52499">
    <property type="entry name" value="Isochorismatase-like hydrolases"/>
    <property type="match status" value="1"/>
</dbReference>
<sequence>MPPPKGMVWMSEKLEFMIVVDMQNDFVSGSLGSEMARAIVPDVAEAVERFISEDRGRLIFTKDTHEENYLETSEGRHLPIPHCVRGTWGNEIIPELAGYASREGAVIVEKKTFGSVGLPGIIRAAAAEDKGEKSADGTAGESFAFYLLGLCTDICVVSNALLLKANFPEASFRVDSRCCAGVTRKSHEAALETMKMCHIEVV</sequence>
<dbReference type="InterPro" id="IPR000868">
    <property type="entry name" value="Isochorismatase-like_dom"/>
</dbReference>
<dbReference type="GO" id="GO:0046872">
    <property type="term" value="F:metal ion binding"/>
    <property type="evidence" value="ECO:0007669"/>
    <property type="project" value="UniProtKB-KW"/>
</dbReference>
<evidence type="ECO:0000256" key="5">
    <source>
        <dbReference type="ARBA" id="ARBA00037900"/>
    </source>
</evidence>
<name>A0AAW5K5Z0_9BACT</name>
<keyword evidence="10" id="KW-1185">Reference proteome</keyword>
<dbReference type="RefSeq" id="WP_198006132.1">
    <property type="nucleotide sequence ID" value="NZ_CABKQM010000002.1"/>
</dbReference>
<dbReference type="GO" id="GO:0008936">
    <property type="term" value="F:nicotinamidase activity"/>
    <property type="evidence" value="ECO:0007669"/>
    <property type="project" value="UniProtKB-EC"/>
</dbReference>
<evidence type="ECO:0000256" key="2">
    <source>
        <dbReference type="ARBA" id="ARBA00022642"/>
    </source>
</evidence>
<evidence type="ECO:0000313" key="9">
    <source>
        <dbReference type="EMBL" id="MCQ4815176.1"/>
    </source>
</evidence>
<dbReference type="AlphaFoldDB" id="A0AAW5K5Z0"/>
<keyword evidence="4 9" id="KW-0378">Hydrolase</keyword>
<evidence type="ECO:0000256" key="1">
    <source>
        <dbReference type="ARBA" id="ARBA00006336"/>
    </source>
</evidence>
<gene>
    <name evidence="9" type="ORF">NE630_12110</name>
</gene>
<evidence type="ECO:0000256" key="6">
    <source>
        <dbReference type="ARBA" id="ARBA00039017"/>
    </source>
</evidence>
<dbReference type="PANTHER" id="PTHR11080:SF2">
    <property type="entry name" value="LD05707P"/>
    <property type="match status" value="1"/>
</dbReference>
<evidence type="ECO:0000256" key="3">
    <source>
        <dbReference type="ARBA" id="ARBA00022723"/>
    </source>
</evidence>
<comment type="pathway">
    <text evidence="5">Cofactor biosynthesis; nicotinate biosynthesis; nicotinate from nicotinamide: step 1/1.</text>
</comment>
<evidence type="ECO:0000256" key="7">
    <source>
        <dbReference type="ARBA" id="ARBA00043224"/>
    </source>
</evidence>
<dbReference type="EMBL" id="JANFYT010000029">
    <property type="protein sequence ID" value="MCQ4815176.1"/>
    <property type="molecule type" value="Genomic_DNA"/>
</dbReference>
<dbReference type="Proteomes" id="UP001205919">
    <property type="component" value="Unassembled WGS sequence"/>
</dbReference>
<feature type="domain" description="Isochorismatase-like" evidence="8">
    <location>
        <begin position="17"/>
        <end position="197"/>
    </location>
</feature>